<feature type="transmembrane region" description="Helical" evidence="9">
    <location>
        <begin position="192"/>
        <end position="211"/>
    </location>
</feature>
<comment type="similarity">
    <text evidence="2">Belongs to the autoinducer-2 exporter (AI-2E) (TC 2.A.86) family.</text>
</comment>
<feature type="transmembrane region" description="Helical" evidence="9">
    <location>
        <begin position="276"/>
        <end position="297"/>
    </location>
</feature>
<evidence type="ECO:0000313" key="10">
    <source>
        <dbReference type="EMBL" id="MST57771.1"/>
    </source>
</evidence>
<dbReference type="Pfam" id="PF01594">
    <property type="entry name" value="AI-2E_transport"/>
    <property type="match status" value="1"/>
</dbReference>
<evidence type="ECO:0000313" key="11">
    <source>
        <dbReference type="Proteomes" id="UP000476055"/>
    </source>
</evidence>
<organism evidence="10 11">
    <name type="scientific">Waltera intestinalis</name>
    <dbReference type="NCBI Taxonomy" id="2606635"/>
    <lineage>
        <taxon>Bacteria</taxon>
        <taxon>Bacillati</taxon>
        <taxon>Bacillota</taxon>
        <taxon>Clostridia</taxon>
        <taxon>Lachnospirales</taxon>
        <taxon>Lachnospiraceae</taxon>
        <taxon>Waltera</taxon>
    </lineage>
</organism>
<reference evidence="10 11" key="1">
    <citation type="submission" date="2019-08" db="EMBL/GenBank/DDBJ databases">
        <title>In-depth cultivation of the pig gut microbiome towards novel bacterial diversity and tailored functional studies.</title>
        <authorList>
            <person name="Wylensek D."/>
            <person name="Hitch T.C.A."/>
            <person name="Clavel T."/>
        </authorList>
    </citation>
    <scope>NUCLEOTIDE SEQUENCE [LARGE SCALE GENOMIC DNA]</scope>
    <source>
        <strain evidence="10 11">WCA3-601-WT-6H</strain>
    </source>
</reference>
<evidence type="ECO:0000256" key="7">
    <source>
        <dbReference type="ARBA" id="ARBA00023136"/>
    </source>
</evidence>
<evidence type="ECO:0000256" key="4">
    <source>
        <dbReference type="ARBA" id="ARBA00022475"/>
    </source>
</evidence>
<feature type="transmembrane region" description="Helical" evidence="9">
    <location>
        <begin position="90"/>
        <end position="112"/>
    </location>
</feature>
<evidence type="ECO:0000256" key="3">
    <source>
        <dbReference type="ARBA" id="ARBA00022448"/>
    </source>
</evidence>
<feature type="transmembrane region" description="Helical" evidence="9">
    <location>
        <begin position="304"/>
        <end position="328"/>
    </location>
</feature>
<dbReference type="InterPro" id="IPR002549">
    <property type="entry name" value="AI-2E-like"/>
</dbReference>
<evidence type="ECO:0000256" key="6">
    <source>
        <dbReference type="ARBA" id="ARBA00022989"/>
    </source>
</evidence>
<keyword evidence="3" id="KW-0813">Transport</keyword>
<dbReference type="AlphaFoldDB" id="A0A6L5YHN4"/>
<feature type="region of interest" description="Disordered" evidence="8">
    <location>
        <begin position="426"/>
        <end position="446"/>
    </location>
</feature>
<evidence type="ECO:0000256" key="8">
    <source>
        <dbReference type="SAM" id="MobiDB-lite"/>
    </source>
</evidence>
<keyword evidence="6 9" id="KW-1133">Transmembrane helix</keyword>
<keyword evidence="11" id="KW-1185">Reference proteome</keyword>
<dbReference type="RefSeq" id="WP_154495911.1">
    <property type="nucleotide sequence ID" value="NZ_VUMU01000005.1"/>
</dbReference>
<feature type="transmembrane region" description="Helical" evidence="9">
    <location>
        <begin position="51"/>
        <end position="69"/>
    </location>
</feature>
<dbReference type="GO" id="GO:0005886">
    <property type="term" value="C:plasma membrane"/>
    <property type="evidence" value="ECO:0007669"/>
    <property type="project" value="UniProtKB-SubCell"/>
</dbReference>
<keyword evidence="5 9" id="KW-0812">Transmembrane</keyword>
<keyword evidence="4" id="KW-1003">Cell membrane</keyword>
<name>A0A6L5YHN4_9FIRM</name>
<protein>
    <submittedName>
        <fullName evidence="10">AI-2E family transporter</fullName>
    </submittedName>
</protein>
<comment type="subcellular location">
    <subcellularLocation>
        <location evidence="1">Cell membrane</location>
        <topology evidence="1">Multi-pass membrane protein</topology>
    </subcellularLocation>
</comment>
<dbReference type="PANTHER" id="PTHR21716">
    <property type="entry name" value="TRANSMEMBRANE PROTEIN"/>
    <property type="match status" value="1"/>
</dbReference>
<dbReference type="Proteomes" id="UP000476055">
    <property type="component" value="Unassembled WGS sequence"/>
</dbReference>
<dbReference type="PANTHER" id="PTHR21716:SF53">
    <property type="entry name" value="PERMEASE PERM-RELATED"/>
    <property type="match status" value="1"/>
</dbReference>
<gene>
    <name evidence="10" type="ORF">FYJ59_05870</name>
</gene>
<feature type="transmembrane region" description="Helical" evidence="9">
    <location>
        <begin position="247"/>
        <end position="270"/>
    </location>
</feature>
<evidence type="ECO:0000256" key="1">
    <source>
        <dbReference type="ARBA" id="ARBA00004651"/>
    </source>
</evidence>
<evidence type="ECO:0000256" key="2">
    <source>
        <dbReference type="ARBA" id="ARBA00009773"/>
    </source>
</evidence>
<dbReference type="GO" id="GO:0055085">
    <property type="term" value="P:transmembrane transport"/>
    <property type="evidence" value="ECO:0007669"/>
    <property type="project" value="TreeGrafter"/>
</dbReference>
<proteinExistence type="inferred from homology"/>
<comment type="caution">
    <text evidence="10">The sequence shown here is derived from an EMBL/GenBank/DDBJ whole genome shotgun (WGS) entry which is preliminary data.</text>
</comment>
<evidence type="ECO:0000256" key="5">
    <source>
        <dbReference type="ARBA" id="ARBA00022692"/>
    </source>
</evidence>
<accession>A0A6L5YHN4</accession>
<keyword evidence="7 9" id="KW-0472">Membrane</keyword>
<dbReference type="EMBL" id="VUMU01000005">
    <property type="protein sequence ID" value="MST57771.1"/>
    <property type="molecule type" value="Genomic_DNA"/>
</dbReference>
<sequence length="446" mass="50132">MKYDFKNNKYFRWGLTAFLTIAASICFYYLLFHGNSIKTGFHTITGILMPVLYGLVTAYLLTPVLNYIETKLLFPLCRKLKVKENKKRNSIVRGIGILITAFLFIALIYSLVAMMLSQIVPSIVNIASNFDTYISNFTKWISKIMDDNPDLGSQITFLIDKYSVELENWLNDTVLTKTSQVIMTVSLSVINILKGLWDFIIGFIISIYVLASKEKFAGQAKKMAYAFFEQKSANRLIKSFRFTHNTFIGFIGGKIVDSFIIGCLCFIGTTLLQTPYAALVSVIVGVTNIIPFFGPYLGAIPSAILILVVDPMHPLNCVYFVLFILVLQQFDGNFLGPKILGNSTGLTGFWVIFAITVFGGLFGILGMIVGVPIFAVIYAAIKAVVNTFLRKKELPVETVKYSYLKNIDEEGFHQLDSRLQRDHEIKDQVDSGQNKKDQEEKNVGEK</sequence>
<feature type="transmembrane region" description="Helical" evidence="9">
    <location>
        <begin position="348"/>
        <end position="381"/>
    </location>
</feature>
<feature type="transmembrane region" description="Helical" evidence="9">
    <location>
        <begin position="12"/>
        <end position="31"/>
    </location>
</feature>
<evidence type="ECO:0000256" key="9">
    <source>
        <dbReference type="SAM" id="Phobius"/>
    </source>
</evidence>